<evidence type="ECO:0000313" key="2">
    <source>
        <dbReference type="Proteomes" id="UP001500064"/>
    </source>
</evidence>
<dbReference type="EMBL" id="BAAAMU010000011">
    <property type="protein sequence ID" value="GAA1623706.1"/>
    <property type="molecule type" value="Genomic_DNA"/>
</dbReference>
<keyword evidence="2" id="KW-1185">Reference proteome</keyword>
<proteinExistence type="predicted"/>
<evidence type="ECO:0000313" key="1">
    <source>
        <dbReference type="EMBL" id="GAA1623706.1"/>
    </source>
</evidence>
<gene>
    <name evidence="1" type="ORF">GCM10009733_020430</name>
</gene>
<dbReference type="Proteomes" id="UP001500064">
    <property type="component" value="Unassembled WGS sequence"/>
</dbReference>
<dbReference type="RefSeq" id="WP_346103452.1">
    <property type="nucleotide sequence ID" value="NZ_BAAAMU010000011.1"/>
</dbReference>
<name>A0ABN2EZJ4_9ACTN</name>
<accession>A0ABN2EZJ4</accession>
<organism evidence="1 2">
    <name type="scientific">Nonomuraea maheshkhaliensis</name>
    <dbReference type="NCBI Taxonomy" id="419590"/>
    <lineage>
        <taxon>Bacteria</taxon>
        <taxon>Bacillati</taxon>
        <taxon>Actinomycetota</taxon>
        <taxon>Actinomycetes</taxon>
        <taxon>Streptosporangiales</taxon>
        <taxon>Streptosporangiaceae</taxon>
        <taxon>Nonomuraea</taxon>
    </lineage>
</organism>
<reference evidence="1 2" key="1">
    <citation type="journal article" date="2019" name="Int. J. Syst. Evol. Microbiol.">
        <title>The Global Catalogue of Microorganisms (GCM) 10K type strain sequencing project: providing services to taxonomists for standard genome sequencing and annotation.</title>
        <authorList>
            <consortium name="The Broad Institute Genomics Platform"/>
            <consortium name="The Broad Institute Genome Sequencing Center for Infectious Disease"/>
            <person name="Wu L."/>
            <person name="Ma J."/>
        </authorList>
    </citation>
    <scope>NUCLEOTIDE SEQUENCE [LARGE SCALE GENOMIC DNA]</scope>
    <source>
        <strain evidence="1 2">JCM 13929</strain>
    </source>
</reference>
<sequence>MTFGELVDYLQWNRAENPHAATWAMERRYRIIVDGESAVSIRGKGMKMTFHEFVDYAVDLLERQSAVADTPMDKEYGLYFYGYSTVRLSDCAYD</sequence>
<comment type="caution">
    <text evidence="1">The sequence shown here is derived from an EMBL/GenBank/DDBJ whole genome shotgun (WGS) entry which is preliminary data.</text>
</comment>
<protein>
    <submittedName>
        <fullName evidence="1">Uncharacterized protein</fullName>
    </submittedName>
</protein>